<evidence type="ECO:0000313" key="1">
    <source>
        <dbReference type="EMBL" id="RVX02860.1"/>
    </source>
</evidence>
<sequence length="155" mass="17712">MVSAKFRRCTRRSAKFLCSKRLIPHLYEVGFHLVVFGFHRGVKLQGKSKALLEQSSSKGYNFLISAPNPFAGTTHSITFPLPTSHDFHFQRWDLRRRKFRSPGFKCVGGLGKTHRNHHWSENKDFSHPFLGILYNLVIWGKQTHGGSGDQGMLTT</sequence>
<dbReference type="EMBL" id="QGNW01000068">
    <property type="protein sequence ID" value="RVX02860.1"/>
    <property type="molecule type" value="Genomic_DNA"/>
</dbReference>
<dbReference type="Proteomes" id="UP000288805">
    <property type="component" value="Unassembled WGS sequence"/>
</dbReference>
<gene>
    <name evidence="1" type="ORF">CK203_023280</name>
</gene>
<proteinExistence type="predicted"/>
<accession>A0A438J1M0</accession>
<name>A0A438J1M0_VITVI</name>
<evidence type="ECO:0000313" key="2">
    <source>
        <dbReference type="Proteomes" id="UP000288805"/>
    </source>
</evidence>
<dbReference type="AlphaFoldDB" id="A0A438J1M0"/>
<comment type="caution">
    <text evidence="1">The sequence shown here is derived from an EMBL/GenBank/DDBJ whole genome shotgun (WGS) entry which is preliminary data.</text>
</comment>
<reference evidence="1 2" key="1">
    <citation type="journal article" date="2018" name="PLoS Genet.">
        <title>Population sequencing reveals clonal diversity and ancestral inbreeding in the grapevine cultivar Chardonnay.</title>
        <authorList>
            <person name="Roach M.J."/>
            <person name="Johnson D.L."/>
            <person name="Bohlmann J."/>
            <person name="van Vuuren H.J."/>
            <person name="Jones S.J."/>
            <person name="Pretorius I.S."/>
            <person name="Schmidt S.A."/>
            <person name="Borneman A.R."/>
        </authorList>
    </citation>
    <scope>NUCLEOTIDE SEQUENCE [LARGE SCALE GENOMIC DNA]</scope>
    <source>
        <strain evidence="2">cv. Chardonnay</strain>
        <tissue evidence="1">Leaf</tissue>
    </source>
</reference>
<organism evidence="1 2">
    <name type="scientific">Vitis vinifera</name>
    <name type="common">Grape</name>
    <dbReference type="NCBI Taxonomy" id="29760"/>
    <lineage>
        <taxon>Eukaryota</taxon>
        <taxon>Viridiplantae</taxon>
        <taxon>Streptophyta</taxon>
        <taxon>Embryophyta</taxon>
        <taxon>Tracheophyta</taxon>
        <taxon>Spermatophyta</taxon>
        <taxon>Magnoliopsida</taxon>
        <taxon>eudicotyledons</taxon>
        <taxon>Gunneridae</taxon>
        <taxon>Pentapetalae</taxon>
        <taxon>rosids</taxon>
        <taxon>Vitales</taxon>
        <taxon>Vitaceae</taxon>
        <taxon>Viteae</taxon>
        <taxon>Vitis</taxon>
    </lineage>
</organism>
<protein>
    <submittedName>
        <fullName evidence="1">Uncharacterized protein</fullName>
    </submittedName>
</protein>